<dbReference type="EMBL" id="BMAU01021204">
    <property type="protein sequence ID" value="GFX98994.1"/>
    <property type="molecule type" value="Genomic_DNA"/>
</dbReference>
<comment type="caution">
    <text evidence="1">The sequence shown here is derived from an EMBL/GenBank/DDBJ whole genome shotgun (WGS) entry which is preliminary data.</text>
</comment>
<dbReference type="AlphaFoldDB" id="A0A8X6RUA1"/>
<protein>
    <submittedName>
        <fullName evidence="1">Uncharacterized protein</fullName>
    </submittedName>
</protein>
<accession>A0A8X6RUA1</accession>
<name>A0A8X6RUA1_TRICX</name>
<evidence type="ECO:0000313" key="1">
    <source>
        <dbReference type="EMBL" id="GFX98994.1"/>
    </source>
</evidence>
<sequence>MERTLLLSPRLNADSQHTGGGLLGIFYQNIRDDVKYRTSAGLSVGSLGPIYSLEAWGRFIHWKPGGPKRIRKLDKLALKKKNRFSDNKFQSASVKETRRSAPRTRNELKVSDYVRKRDFAKAHKWIISMIFSVT</sequence>
<dbReference type="Proteomes" id="UP000887159">
    <property type="component" value="Unassembled WGS sequence"/>
</dbReference>
<reference evidence="1" key="1">
    <citation type="submission" date="2020-08" db="EMBL/GenBank/DDBJ databases">
        <title>Multicomponent nature underlies the extraordinary mechanical properties of spider dragline silk.</title>
        <authorList>
            <person name="Kono N."/>
            <person name="Nakamura H."/>
            <person name="Mori M."/>
            <person name="Yoshida Y."/>
            <person name="Ohtoshi R."/>
            <person name="Malay A.D."/>
            <person name="Moran D.A.P."/>
            <person name="Tomita M."/>
            <person name="Numata K."/>
            <person name="Arakawa K."/>
        </authorList>
    </citation>
    <scope>NUCLEOTIDE SEQUENCE</scope>
</reference>
<gene>
    <name evidence="1" type="ORF">TNCV_4301691</name>
</gene>
<keyword evidence="2" id="KW-1185">Reference proteome</keyword>
<evidence type="ECO:0000313" key="2">
    <source>
        <dbReference type="Proteomes" id="UP000887159"/>
    </source>
</evidence>
<organism evidence="1 2">
    <name type="scientific">Trichonephila clavipes</name>
    <name type="common">Golden silk orbweaver</name>
    <name type="synonym">Nephila clavipes</name>
    <dbReference type="NCBI Taxonomy" id="2585209"/>
    <lineage>
        <taxon>Eukaryota</taxon>
        <taxon>Metazoa</taxon>
        <taxon>Ecdysozoa</taxon>
        <taxon>Arthropoda</taxon>
        <taxon>Chelicerata</taxon>
        <taxon>Arachnida</taxon>
        <taxon>Araneae</taxon>
        <taxon>Araneomorphae</taxon>
        <taxon>Entelegynae</taxon>
        <taxon>Araneoidea</taxon>
        <taxon>Nephilidae</taxon>
        <taxon>Trichonephila</taxon>
    </lineage>
</organism>
<proteinExistence type="predicted"/>